<dbReference type="PANTHER" id="PTHR16266">
    <property type="entry name" value="WD REPEAT DOMAIN 9"/>
    <property type="match status" value="1"/>
</dbReference>
<dbReference type="GO" id="GO:0008360">
    <property type="term" value="P:regulation of cell shape"/>
    <property type="evidence" value="ECO:0007669"/>
    <property type="project" value="TreeGrafter"/>
</dbReference>
<evidence type="ECO:0000313" key="8">
    <source>
        <dbReference type="EMBL" id="KAK1650671.1"/>
    </source>
</evidence>
<keyword evidence="9" id="KW-1185">Reference proteome</keyword>
<dbReference type="SUPFAM" id="SSF50978">
    <property type="entry name" value="WD40 repeat-like"/>
    <property type="match status" value="1"/>
</dbReference>
<dbReference type="InterPro" id="IPR057452">
    <property type="entry name" value="BRWD/PHIP_N"/>
</dbReference>
<feature type="compositionally biased region" description="Basic residues" evidence="6">
    <location>
        <begin position="1161"/>
        <end position="1171"/>
    </location>
</feature>
<keyword evidence="1 5" id="KW-0853">WD repeat</keyword>
<feature type="domain" description="CCHC-type" evidence="7">
    <location>
        <begin position="256"/>
        <end position="270"/>
    </location>
</feature>
<feature type="compositionally biased region" description="Polar residues" evidence="6">
    <location>
        <begin position="1672"/>
        <end position="1692"/>
    </location>
</feature>
<feature type="repeat" description="WD" evidence="5">
    <location>
        <begin position="721"/>
        <end position="753"/>
    </location>
</feature>
<evidence type="ECO:0000256" key="4">
    <source>
        <dbReference type="PROSITE-ProRule" id="PRU00047"/>
    </source>
</evidence>
<feature type="compositionally biased region" description="Polar residues" evidence="6">
    <location>
        <begin position="1617"/>
        <end position="1626"/>
    </location>
</feature>
<dbReference type="Pfam" id="PF25313">
    <property type="entry name" value="BRWD_AD"/>
    <property type="match status" value="1"/>
</dbReference>
<dbReference type="FunFam" id="2.130.10.10:FF:000440">
    <property type="entry name" value="Bromodomain and WD repeat-containing protein"/>
    <property type="match status" value="1"/>
</dbReference>
<feature type="region of interest" description="Disordered" evidence="6">
    <location>
        <begin position="1393"/>
        <end position="1436"/>
    </location>
</feature>
<dbReference type="Gene3D" id="1.20.920.10">
    <property type="entry name" value="Bromodomain-like"/>
    <property type="match status" value="1"/>
</dbReference>
<feature type="repeat" description="WD" evidence="5">
    <location>
        <begin position="653"/>
        <end position="688"/>
    </location>
</feature>
<evidence type="ECO:0000256" key="5">
    <source>
        <dbReference type="PROSITE-ProRule" id="PRU00221"/>
    </source>
</evidence>
<dbReference type="InterPro" id="IPR001680">
    <property type="entry name" value="WD40_rpt"/>
</dbReference>
<dbReference type="SMART" id="SM00320">
    <property type="entry name" value="WD40"/>
    <property type="match status" value="7"/>
</dbReference>
<comment type="caution">
    <text evidence="8">The sequence shown here is derived from an EMBL/GenBank/DDBJ whole genome shotgun (WGS) entry which is preliminary data.</text>
</comment>
<dbReference type="InterPro" id="IPR036427">
    <property type="entry name" value="Bromodomain-like_sf"/>
</dbReference>
<dbReference type="InterPro" id="IPR019775">
    <property type="entry name" value="WD40_repeat_CS"/>
</dbReference>
<dbReference type="SUPFAM" id="SSF47370">
    <property type="entry name" value="Bromodomain"/>
    <property type="match status" value="1"/>
</dbReference>
<feature type="region of interest" description="Disordered" evidence="6">
    <location>
        <begin position="1598"/>
        <end position="1705"/>
    </location>
</feature>
<dbReference type="InterPro" id="IPR057451">
    <property type="entry name" value="BRWD/PHIP_AD"/>
</dbReference>
<feature type="region of interest" description="Disordered" evidence="6">
    <location>
        <begin position="1108"/>
        <end position="1335"/>
    </location>
</feature>
<keyword evidence="4" id="KW-0863">Zinc-finger</keyword>
<accession>A0AAD8WBR9</accession>
<feature type="compositionally biased region" description="Low complexity" evidence="6">
    <location>
        <begin position="1138"/>
        <end position="1149"/>
    </location>
</feature>
<dbReference type="InterPro" id="IPR036875">
    <property type="entry name" value="Znf_CCHC_sf"/>
</dbReference>
<feature type="compositionally biased region" description="Basic and acidic residues" evidence="6">
    <location>
        <begin position="1538"/>
        <end position="1551"/>
    </location>
</feature>
<keyword evidence="3" id="KW-0103">Bromodomain</keyword>
<keyword evidence="4" id="KW-0479">Metal-binding</keyword>
<dbReference type="PROSITE" id="PS00678">
    <property type="entry name" value="WD_REPEATS_1"/>
    <property type="match status" value="1"/>
</dbReference>
<name>A0AAD8WBR9_LOLMU</name>
<sequence>MGLAAAAFGSCSVELWEIIVNGYRKPQDPFKLTSTESYNRQLNASACDKIRSGIIRKLLDQVNDIDSANELWDQIVVLQEGTNLIQAALYESAKTEATMFMIREGESLADAYGRLGALRVKVNGFGCEKYNDGYEMNEEFIKSKVIAMIAVKQKDTNLALNLQILTKQADLNADDLVSYVAANDNMGKIGERLMAMNRADGSDGARADQEREEAYEIEEDEEMTSTSDIAIDFSFFAKKYKNKLTMSFNEKKKRTCYNCDEDSHFANECPYEKRVDKPKFVKGVKPKLKPNPINERYKKNKGRAFVGAGYISDEEEDEEKEAGVAGGVVDMDSVNHQPSANATSVSMIPLDFPSQALEKINSVNKVIPSDVPSEAPVDIDMREIYFLIMHFLSHGPFKRTVGELCNELLEHQLLPRRYHAWYSRGGIHSGEENDDGVSLPVGYRKLLERYPHIGKDHLVNLLKQLMVSSCRPDNLIGGRSPNAADVPTLLGSNSFSLLASDRGGQDKETPRLPRYLRWPHIQADQVHGLGLREIGGFTKNHRAPSVRASCYAIAKPSTLVEKMQIIKKLRGHQNAAYCATFDRTGHYVITGSDDRLVKIWAMETAFCLASCRGHEGDITDLAVSSNNAVVASASNDFIIRVWRIPDGMPMSVLKGHTGVVTTIAFSPRAGAAFQLLSSSDDGTCRMWDARYSQQPPRIYIPKPPDVAPGKSIDASSSAVQVQPTNHQILCCAFNANGTVFVTGSSDTFARVWSACKSGSEEHDQPNHEMDVLSGHENDVNYVQFSGCVVSRSFSIDSSHTTKEENNLKLRYSGFRHSIVTCSRDGSAIIWAPRSRRSHGKTGRWTRAYHLKVPPPPMAPQTIRGGPRQRQQPTPRGVNMIVWSLDNRFVLAAIMDCRICVWNASDGSLVHSLIGHKESTFVLDVHPFNPRIAMSAGYDGKTIIWDIWEGKPVQIYETGHFKLVDGKFSPDGTSLVLTDEIGQIFIIGTGQGESQKDAKDEQFFLGDYRPLIQDTNGNAIDQETQLPPYKRNIQDLLCDSGMIPYPEPFQSMYQKRRLGTLGIEWRPPSVNFAVGPTYNATTGEYQIIPIIDPDRWEPLPEIPDFFEFEPENEVISDDTDSEYDGLDDNSSEGEPGVLSGDSSGASYSSAEIDADNLNGTANRRRSRRKKKKSDADLVTSSGRRVKKINLDGHDVATTSRPHRGRKSKIGRSSKRKRSSKSRGLRPQRRAARNALSFLTKIGASSEEDEDDSGGSLSDSEFNTESTEAEQSARYGQPRYGRESNHYDSEDVTQPSHFTETQGNSGNNRKLILRIPRRDLKTQFPSKNGNTESSTEDKAVVSLAAAKREAIEPELAFELGSSSACKAELSTDGYQTTISGLHNGSAVHSNDKIKWGEVKRRSSKRSKLVDSSGNMRPSLDNALSQGLDESGSEKTPHEYGNGIQQMVEQNVQISQHAHLDSIHENHNTDDNSEVNLPGEERLTNNNSTHVVEENNKGCSEQFYGTEPISFKLKLSRSRGFVDGASSSDKSKTTAVGSDMNSEHDEVSMQHDEVSATNQHRSSDFTSVSRSFQEHTDNGTCLHDSKKLHFESAKTCTAVYTRSKSSKYKKTPDPDAYGNGDSTSISNDGGYQPPPDYSPATPTGSLRRSARRSCAYTDDARGKDAISHEKKSSHEASTSGRQTAPNARETWGSTSRSERYKKESGNFPDTHLFEKKQEVSKYPWLMLLEHEDIYRYIPQLDDEVMYLRQGHEEYLNETLSSLRKCPWNWIEGLKAVELCKIKVLDYKSHIGSGDSCCKLTVEFIDHTSSGFGEYFEITLPELVNFPDFLVERTRFEAAITQNWVVRDKCKVWWTNDSEEGGGSWWEGRVMAITPKSPDFPDSPWERYVIKYKNDGSHHPHSPWELHPATSSLAPWKHPHIDPIVRNKLLSAVTNLQKMSRTNQDRYGVLRLDTVAGKPDFINRFPVQFSIELIRARLHNNYYRTLEAVKHDARVMLANADSYFSKSTEIRRLSDWIQDNLLSL</sequence>
<dbReference type="InterPro" id="IPR052060">
    <property type="entry name" value="Bromo_WD_repeat"/>
</dbReference>
<dbReference type="Pfam" id="PF00400">
    <property type="entry name" value="WD40"/>
    <property type="match status" value="5"/>
</dbReference>
<dbReference type="EMBL" id="JAUUTY010000004">
    <property type="protein sequence ID" value="KAK1650671.1"/>
    <property type="molecule type" value="Genomic_DNA"/>
</dbReference>
<feature type="repeat" description="WD" evidence="5">
    <location>
        <begin position="611"/>
        <end position="652"/>
    </location>
</feature>
<dbReference type="InterPro" id="IPR015943">
    <property type="entry name" value="WD40/YVTN_repeat-like_dom_sf"/>
</dbReference>
<feature type="compositionally biased region" description="Basic and acidic residues" evidence="6">
    <location>
        <begin position="1569"/>
        <end position="1579"/>
    </location>
</feature>
<dbReference type="GO" id="GO:0003676">
    <property type="term" value="F:nucleic acid binding"/>
    <property type="evidence" value="ECO:0007669"/>
    <property type="project" value="InterPro"/>
</dbReference>
<dbReference type="Proteomes" id="UP001231189">
    <property type="component" value="Unassembled WGS sequence"/>
</dbReference>
<dbReference type="Pfam" id="PF25437">
    <property type="entry name" value="BRWD1_N"/>
    <property type="match status" value="1"/>
</dbReference>
<dbReference type="GO" id="GO:0005634">
    <property type="term" value="C:nucleus"/>
    <property type="evidence" value="ECO:0007669"/>
    <property type="project" value="TreeGrafter"/>
</dbReference>
<feature type="compositionally biased region" description="Polar residues" evidence="6">
    <location>
        <begin position="1522"/>
        <end position="1537"/>
    </location>
</feature>
<dbReference type="GO" id="GO:0008270">
    <property type="term" value="F:zinc ion binding"/>
    <property type="evidence" value="ECO:0007669"/>
    <property type="project" value="UniProtKB-KW"/>
</dbReference>
<evidence type="ECO:0000259" key="7">
    <source>
        <dbReference type="PROSITE" id="PS50158"/>
    </source>
</evidence>
<dbReference type="InterPro" id="IPR001878">
    <property type="entry name" value="Znf_CCHC"/>
</dbReference>
<reference evidence="8" key="1">
    <citation type="submission" date="2023-07" db="EMBL/GenBank/DDBJ databases">
        <title>A chromosome-level genome assembly of Lolium multiflorum.</title>
        <authorList>
            <person name="Chen Y."/>
            <person name="Copetti D."/>
            <person name="Kolliker R."/>
            <person name="Studer B."/>
        </authorList>
    </citation>
    <scope>NUCLEOTIDE SEQUENCE</scope>
    <source>
        <strain evidence="8">02402/16</strain>
        <tissue evidence="8">Leaf</tissue>
    </source>
</reference>
<dbReference type="Pfam" id="PF00439">
    <property type="entry name" value="Bromodomain"/>
    <property type="match status" value="1"/>
</dbReference>
<dbReference type="Gene3D" id="2.130.10.10">
    <property type="entry name" value="YVTN repeat-like/Quinoprotein amine dehydrogenase"/>
    <property type="match status" value="3"/>
</dbReference>
<feature type="region of interest" description="Disordered" evidence="6">
    <location>
        <begin position="1518"/>
        <end position="1579"/>
    </location>
</feature>
<feature type="compositionally biased region" description="Basic and acidic residues" evidence="6">
    <location>
        <begin position="1278"/>
        <end position="1287"/>
    </location>
</feature>
<evidence type="ECO:0000313" key="9">
    <source>
        <dbReference type="Proteomes" id="UP001231189"/>
    </source>
</evidence>
<keyword evidence="4" id="KW-0862">Zinc</keyword>
<dbReference type="PROSITE" id="PS50082">
    <property type="entry name" value="WD_REPEATS_2"/>
    <property type="match status" value="4"/>
</dbReference>
<keyword evidence="2" id="KW-0677">Repeat</keyword>
<gene>
    <name evidence="8" type="ORF">QYE76_068476</name>
</gene>
<dbReference type="CDD" id="cd00200">
    <property type="entry name" value="WD40"/>
    <property type="match status" value="1"/>
</dbReference>
<feature type="compositionally biased region" description="Polar residues" evidence="6">
    <location>
        <begin position="1321"/>
        <end position="1331"/>
    </location>
</feature>
<dbReference type="GO" id="GO:0006357">
    <property type="term" value="P:regulation of transcription by RNA polymerase II"/>
    <property type="evidence" value="ECO:0007669"/>
    <property type="project" value="TreeGrafter"/>
</dbReference>
<dbReference type="CDD" id="cd05529">
    <property type="entry name" value="Bromo_WDR9_I_like"/>
    <property type="match status" value="1"/>
</dbReference>
<feature type="compositionally biased region" description="Polar residues" evidence="6">
    <location>
        <begin position="1552"/>
        <end position="1568"/>
    </location>
</feature>
<dbReference type="InterPro" id="IPR036322">
    <property type="entry name" value="WD40_repeat_dom_sf"/>
</dbReference>
<evidence type="ECO:0000256" key="1">
    <source>
        <dbReference type="ARBA" id="ARBA00022574"/>
    </source>
</evidence>
<dbReference type="FunFam" id="2.130.10.10:FF:000403">
    <property type="entry name" value="PH-interacting protein isoform X1"/>
    <property type="match status" value="1"/>
</dbReference>
<dbReference type="PROSITE" id="PS50158">
    <property type="entry name" value="ZF_CCHC"/>
    <property type="match status" value="1"/>
</dbReference>
<feature type="compositionally biased region" description="Polar residues" evidence="6">
    <location>
        <begin position="1290"/>
        <end position="1306"/>
    </location>
</feature>
<feature type="compositionally biased region" description="Basic residues" evidence="6">
    <location>
        <begin position="1199"/>
        <end position="1230"/>
    </location>
</feature>
<organism evidence="8 9">
    <name type="scientific">Lolium multiflorum</name>
    <name type="common">Italian ryegrass</name>
    <name type="synonym">Lolium perenne subsp. multiflorum</name>
    <dbReference type="NCBI Taxonomy" id="4521"/>
    <lineage>
        <taxon>Eukaryota</taxon>
        <taxon>Viridiplantae</taxon>
        <taxon>Streptophyta</taxon>
        <taxon>Embryophyta</taxon>
        <taxon>Tracheophyta</taxon>
        <taxon>Spermatophyta</taxon>
        <taxon>Magnoliopsida</taxon>
        <taxon>Liliopsida</taxon>
        <taxon>Poales</taxon>
        <taxon>Poaceae</taxon>
        <taxon>BOP clade</taxon>
        <taxon>Pooideae</taxon>
        <taxon>Poodae</taxon>
        <taxon>Poeae</taxon>
        <taxon>Poeae Chloroplast Group 2 (Poeae type)</taxon>
        <taxon>Loliodinae</taxon>
        <taxon>Loliinae</taxon>
        <taxon>Lolium</taxon>
    </lineage>
</organism>
<dbReference type="PANTHER" id="PTHR16266:SF17">
    <property type="entry name" value="BRWD3"/>
    <property type="match status" value="1"/>
</dbReference>
<feature type="repeat" description="WD" evidence="5">
    <location>
        <begin position="569"/>
        <end position="610"/>
    </location>
</feature>
<dbReference type="GO" id="GO:0007010">
    <property type="term" value="P:cytoskeleton organization"/>
    <property type="evidence" value="ECO:0007669"/>
    <property type="project" value="TreeGrafter"/>
</dbReference>
<dbReference type="InterPro" id="IPR001487">
    <property type="entry name" value="Bromodomain"/>
</dbReference>
<dbReference type="PROSITE" id="PS50294">
    <property type="entry name" value="WD_REPEATS_REGION"/>
    <property type="match status" value="3"/>
</dbReference>
<feature type="compositionally biased region" description="Basic and acidic residues" evidence="6">
    <location>
        <begin position="1655"/>
        <end position="1671"/>
    </location>
</feature>
<dbReference type="SUPFAM" id="SSF57756">
    <property type="entry name" value="Retrovirus zinc finger-like domains"/>
    <property type="match status" value="1"/>
</dbReference>
<evidence type="ECO:0000256" key="6">
    <source>
        <dbReference type="SAM" id="MobiDB-lite"/>
    </source>
</evidence>
<evidence type="ECO:0000256" key="2">
    <source>
        <dbReference type="ARBA" id="ARBA00022737"/>
    </source>
</evidence>
<feature type="compositionally biased region" description="Acidic residues" evidence="6">
    <location>
        <begin position="1108"/>
        <end position="1130"/>
    </location>
</feature>
<proteinExistence type="predicted"/>
<protein>
    <recommendedName>
        <fullName evidence="7">CCHC-type domain-containing protein</fullName>
    </recommendedName>
</protein>
<evidence type="ECO:0000256" key="3">
    <source>
        <dbReference type="ARBA" id="ARBA00023117"/>
    </source>
</evidence>